<protein>
    <submittedName>
        <fullName evidence="2">Uncharacterized protein</fullName>
    </submittedName>
</protein>
<feature type="region of interest" description="Disordered" evidence="1">
    <location>
        <begin position="32"/>
        <end position="66"/>
    </location>
</feature>
<proteinExistence type="predicted"/>
<comment type="caution">
    <text evidence="2">The sequence shown here is derived from an EMBL/GenBank/DDBJ whole genome shotgun (WGS) entry which is preliminary data.</text>
</comment>
<organism evidence="2 3">
    <name type="scientific">Mycobacterium botniense</name>
    <dbReference type="NCBI Taxonomy" id="84962"/>
    <lineage>
        <taxon>Bacteria</taxon>
        <taxon>Bacillati</taxon>
        <taxon>Actinomycetota</taxon>
        <taxon>Actinomycetes</taxon>
        <taxon>Mycobacteriales</taxon>
        <taxon>Mycobacteriaceae</taxon>
        <taxon>Mycobacterium</taxon>
    </lineage>
</organism>
<name>A0A7I9XTI8_9MYCO</name>
<sequence>MGYRRIEQGASQLCAQSIVNLQAAVGKHLLCRRGQPQQPGRRAPEQRGAAAEHPDAPVDLHRKAVG</sequence>
<accession>A0A7I9XTI8</accession>
<dbReference type="AlphaFoldDB" id="A0A7I9XTI8"/>
<reference evidence="2 3" key="1">
    <citation type="journal article" date="2019" name="Emerg. Microbes Infect.">
        <title>Comprehensive subspecies identification of 175 nontuberculous mycobacteria species based on 7547 genomic profiles.</title>
        <authorList>
            <person name="Matsumoto Y."/>
            <person name="Kinjo T."/>
            <person name="Motooka D."/>
            <person name="Nabeya D."/>
            <person name="Jung N."/>
            <person name="Uechi K."/>
            <person name="Horii T."/>
            <person name="Iida T."/>
            <person name="Fujita J."/>
            <person name="Nakamura S."/>
        </authorList>
    </citation>
    <scope>NUCLEOTIDE SEQUENCE [LARGE SCALE GENOMIC DNA]</scope>
    <source>
        <strain evidence="2 3">JCM 17322</strain>
    </source>
</reference>
<evidence type="ECO:0000256" key="1">
    <source>
        <dbReference type="SAM" id="MobiDB-lite"/>
    </source>
</evidence>
<gene>
    <name evidence="2" type="ORF">MBOT_04930</name>
</gene>
<feature type="compositionally biased region" description="Low complexity" evidence="1">
    <location>
        <begin position="32"/>
        <end position="41"/>
    </location>
</feature>
<keyword evidence="3" id="KW-1185">Reference proteome</keyword>
<dbReference type="Proteomes" id="UP000465361">
    <property type="component" value="Unassembled WGS sequence"/>
</dbReference>
<dbReference type="EMBL" id="BLKW01000002">
    <property type="protein sequence ID" value="GFG73128.1"/>
    <property type="molecule type" value="Genomic_DNA"/>
</dbReference>
<evidence type="ECO:0000313" key="3">
    <source>
        <dbReference type="Proteomes" id="UP000465361"/>
    </source>
</evidence>
<evidence type="ECO:0000313" key="2">
    <source>
        <dbReference type="EMBL" id="GFG73128.1"/>
    </source>
</evidence>
<feature type="compositionally biased region" description="Basic and acidic residues" evidence="1">
    <location>
        <begin position="42"/>
        <end position="66"/>
    </location>
</feature>